<reference evidence="1 2" key="1">
    <citation type="submission" date="2021-09" db="EMBL/GenBank/DDBJ databases">
        <title>Genomic insights and catalytic innovation underlie evolution of tropane alkaloids biosynthesis.</title>
        <authorList>
            <person name="Wang Y.-J."/>
            <person name="Tian T."/>
            <person name="Huang J.-P."/>
            <person name="Huang S.-X."/>
        </authorList>
    </citation>
    <scope>NUCLEOTIDE SEQUENCE [LARGE SCALE GENOMIC DNA]</scope>
    <source>
        <strain evidence="1">KIB-2018</strain>
        <tissue evidence="1">Leaf</tissue>
    </source>
</reference>
<sequence>MHRHRHIIALRHTTARARTQAHTLSVSHALACESDLSRDQASVCLAFWWLWCLVAEKVEENVGMGEVSGFDTVLSFGEKDDNAAARRHYQYFLSKWGPVQIRMA</sequence>
<dbReference type="Proteomes" id="UP001159364">
    <property type="component" value="Linkage Group LG08"/>
</dbReference>
<evidence type="ECO:0000313" key="1">
    <source>
        <dbReference type="EMBL" id="KAJ8899865.1"/>
    </source>
</evidence>
<dbReference type="EMBL" id="JAIWQS010000008">
    <property type="protein sequence ID" value="KAJ8899865.1"/>
    <property type="molecule type" value="Genomic_DNA"/>
</dbReference>
<protein>
    <submittedName>
        <fullName evidence="1">Uncharacterized protein</fullName>
    </submittedName>
</protein>
<accession>A0AAV8UBK9</accession>
<organism evidence="1 2">
    <name type="scientific">Erythroxylum novogranatense</name>
    <dbReference type="NCBI Taxonomy" id="1862640"/>
    <lineage>
        <taxon>Eukaryota</taxon>
        <taxon>Viridiplantae</taxon>
        <taxon>Streptophyta</taxon>
        <taxon>Embryophyta</taxon>
        <taxon>Tracheophyta</taxon>
        <taxon>Spermatophyta</taxon>
        <taxon>Magnoliopsida</taxon>
        <taxon>eudicotyledons</taxon>
        <taxon>Gunneridae</taxon>
        <taxon>Pentapetalae</taxon>
        <taxon>rosids</taxon>
        <taxon>fabids</taxon>
        <taxon>Malpighiales</taxon>
        <taxon>Erythroxylaceae</taxon>
        <taxon>Erythroxylum</taxon>
    </lineage>
</organism>
<dbReference type="AlphaFoldDB" id="A0AAV8UBK9"/>
<keyword evidence="2" id="KW-1185">Reference proteome</keyword>
<evidence type="ECO:0000313" key="2">
    <source>
        <dbReference type="Proteomes" id="UP001159364"/>
    </source>
</evidence>
<comment type="caution">
    <text evidence="1">The sequence shown here is derived from an EMBL/GenBank/DDBJ whole genome shotgun (WGS) entry which is preliminary data.</text>
</comment>
<gene>
    <name evidence="1" type="ORF">K2173_019568</name>
</gene>
<name>A0AAV8UBK9_9ROSI</name>
<proteinExistence type="predicted"/>